<evidence type="ECO:0000313" key="25">
    <source>
        <dbReference type="Ensembl" id="ENSCSEP00000015401.1"/>
    </source>
</evidence>
<reference evidence="25 26" key="1">
    <citation type="journal article" date="2014" name="Nat. Genet.">
        <title>Whole-genome sequence of a flatfish provides insights into ZW sex chromosome evolution and adaptation to a benthic lifestyle.</title>
        <authorList>
            <person name="Chen S."/>
            <person name="Zhang G."/>
            <person name="Shao C."/>
            <person name="Huang Q."/>
            <person name="Liu G."/>
            <person name="Zhang P."/>
            <person name="Song W."/>
            <person name="An N."/>
            <person name="Chalopin D."/>
            <person name="Volff J.N."/>
            <person name="Hong Y."/>
            <person name="Li Q."/>
            <person name="Sha Z."/>
            <person name="Zhou H."/>
            <person name="Xie M."/>
            <person name="Yu Q."/>
            <person name="Liu Y."/>
            <person name="Xiang H."/>
            <person name="Wang N."/>
            <person name="Wu K."/>
            <person name="Yang C."/>
            <person name="Zhou Q."/>
            <person name="Liao X."/>
            <person name="Yang L."/>
            <person name="Hu Q."/>
            <person name="Zhang J."/>
            <person name="Meng L."/>
            <person name="Jin L."/>
            <person name="Tian Y."/>
            <person name="Lian J."/>
            <person name="Yang J."/>
            <person name="Miao G."/>
            <person name="Liu S."/>
            <person name="Liang Z."/>
            <person name="Yan F."/>
            <person name="Li Y."/>
            <person name="Sun B."/>
            <person name="Zhang H."/>
            <person name="Zhang J."/>
            <person name="Zhu Y."/>
            <person name="Du M."/>
            <person name="Zhao Y."/>
            <person name="Schartl M."/>
            <person name="Tang Q."/>
            <person name="Wang J."/>
        </authorList>
    </citation>
    <scope>NUCLEOTIDE SEQUENCE</scope>
</reference>
<dbReference type="Gene3D" id="1.20.1250.10">
    <property type="match status" value="1"/>
</dbReference>
<evidence type="ECO:0000256" key="9">
    <source>
        <dbReference type="ARBA" id="ARBA00022490"/>
    </source>
</evidence>
<dbReference type="PANTHER" id="PTHR11574">
    <property type="entry name" value="KIT LIGAND"/>
    <property type="match status" value="1"/>
</dbReference>
<dbReference type="Pfam" id="PF02404">
    <property type="entry name" value="SCF"/>
    <property type="match status" value="1"/>
</dbReference>
<keyword evidence="13" id="KW-0130">Cell adhesion</keyword>
<evidence type="ECO:0000256" key="21">
    <source>
        <dbReference type="ARBA" id="ARBA00030364"/>
    </source>
</evidence>
<dbReference type="GeneTree" id="ENSGT00390000018272"/>
<keyword evidence="9" id="KW-0963">Cytoplasm</keyword>
<keyword evidence="26" id="KW-1185">Reference proteome</keyword>
<evidence type="ECO:0000256" key="14">
    <source>
        <dbReference type="ARBA" id="ARBA00022989"/>
    </source>
</evidence>
<dbReference type="GO" id="GO:0008083">
    <property type="term" value="F:growth factor activity"/>
    <property type="evidence" value="ECO:0007669"/>
    <property type="project" value="UniProtKB-KW"/>
</dbReference>
<evidence type="ECO:0000256" key="13">
    <source>
        <dbReference type="ARBA" id="ARBA00022889"/>
    </source>
</evidence>
<evidence type="ECO:0000256" key="4">
    <source>
        <dbReference type="ARBA" id="ARBA00004510"/>
    </source>
</evidence>
<dbReference type="AlphaFoldDB" id="A0A3P8VQ49"/>
<dbReference type="GO" id="GO:0005576">
    <property type="term" value="C:extracellular region"/>
    <property type="evidence" value="ECO:0007669"/>
    <property type="project" value="UniProtKB-SubCell"/>
</dbReference>
<evidence type="ECO:0000256" key="19">
    <source>
        <dbReference type="ARBA" id="ARBA00023212"/>
    </source>
</evidence>
<keyword evidence="19" id="KW-0206">Cytoskeleton</keyword>
<dbReference type="GO" id="GO:0005856">
    <property type="term" value="C:cytoskeleton"/>
    <property type="evidence" value="ECO:0007669"/>
    <property type="project" value="UniProtKB-SubCell"/>
</dbReference>
<evidence type="ECO:0000256" key="10">
    <source>
        <dbReference type="ARBA" id="ARBA00022525"/>
    </source>
</evidence>
<comment type="similarity">
    <text evidence="6">Belongs to the SCF family.</text>
</comment>
<keyword evidence="11 24" id="KW-0812">Transmembrane</keyword>
<evidence type="ECO:0000256" key="11">
    <source>
        <dbReference type="ARBA" id="ARBA00022692"/>
    </source>
</evidence>
<evidence type="ECO:0000256" key="7">
    <source>
        <dbReference type="ARBA" id="ARBA00017304"/>
    </source>
</evidence>
<evidence type="ECO:0000256" key="15">
    <source>
        <dbReference type="ARBA" id="ARBA00023030"/>
    </source>
</evidence>
<dbReference type="PANTHER" id="PTHR11574:SF0">
    <property type="entry name" value="KIT LIGAND"/>
    <property type="match status" value="1"/>
</dbReference>
<proteinExistence type="inferred from homology"/>
<evidence type="ECO:0000256" key="12">
    <source>
        <dbReference type="ARBA" id="ARBA00022729"/>
    </source>
</evidence>
<keyword evidence="10" id="KW-0964">Secreted</keyword>
<evidence type="ECO:0000256" key="20">
    <source>
        <dbReference type="ARBA" id="ARBA00023273"/>
    </source>
</evidence>
<dbReference type="GO" id="GO:0008284">
    <property type="term" value="P:positive regulation of cell population proliferation"/>
    <property type="evidence" value="ECO:0007669"/>
    <property type="project" value="TreeGrafter"/>
</dbReference>
<dbReference type="GO" id="GO:0005886">
    <property type="term" value="C:plasma membrane"/>
    <property type="evidence" value="ECO:0007669"/>
    <property type="project" value="UniProtKB-SubCell"/>
</dbReference>
<evidence type="ECO:0000256" key="8">
    <source>
        <dbReference type="ARBA" id="ARBA00022475"/>
    </source>
</evidence>
<dbReference type="Proteomes" id="UP000265120">
    <property type="component" value="Chromosome 8"/>
</dbReference>
<dbReference type="GO" id="GO:0007155">
    <property type="term" value="P:cell adhesion"/>
    <property type="evidence" value="ECO:0007669"/>
    <property type="project" value="UniProtKB-KW"/>
</dbReference>
<evidence type="ECO:0000256" key="24">
    <source>
        <dbReference type="SAM" id="Phobius"/>
    </source>
</evidence>
<keyword evidence="18" id="KW-0325">Glycoprotein</keyword>
<evidence type="ECO:0000256" key="22">
    <source>
        <dbReference type="ARBA" id="ARBA00032898"/>
    </source>
</evidence>
<dbReference type="InterPro" id="IPR009079">
    <property type="entry name" value="4_helix_cytokine-like_core"/>
</dbReference>
<keyword evidence="8" id="KW-1003">Cell membrane</keyword>
<dbReference type="GO" id="GO:0005173">
    <property type="term" value="F:stem cell factor receptor binding"/>
    <property type="evidence" value="ECO:0007669"/>
    <property type="project" value="InterPro"/>
</dbReference>
<name>A0A3P8VQ49_CYNSE</name>
<dbReference type="STRING" id="244447.ENSCSEP00000015401"/>
<dbReference type="FunFam" id="1.20.1250.10:FF:000048">
    <property type="entry name" value="Kit ligand b"/>
    <property type="match status" value="1"/>
</dbReference>
<dbReference type="InterPro" id="IPR003452">
    <property type="entry name" value="SCF"/>
</dbReference>
<evidence type="ECO:0000256" key="1">
    <source>
        <dbReference type="ARBA" id="ARBA00004245"/>
    </source>
</evidence>
<keyword evidence="12" id="KW-0732">Signal</keyword>
<keyword evidence="16 24" id="KW-0472">Membrane</keyword>
<dbReference type="GeneID" id="103382827"/>
<reference evidence="25" key="2">
    <citation type="submission" date="2025-08" db="UniProtKB">
        <authorList>
            <consortium name="Ensembl"/>
        </authorList>
    </citation>
    <scope>IDENTIFICATION</scope>
</reference>
<evidence type="ECO:0000313" key="26">
    <source>
        <dbReference type="Proteomes" id="UP000265120"/>
    </source>
</evidence>
<dbReference type="GO" id="GO:0030175">
    <property type="term" value="C:filopodium"/>
    <property type="evidence" value="ECO:0007669"/>
    <property type="project" value="UniProtKB-SubCell"/>
</dbReference>
<evidence type="ECO:0000256" key="16">
    <source>
        <dbReference type="ARBA" id="ARBA00023136"/>
    </source>
</evidence>
<comment type="subcellular location">
    <subcellularLocation>
        <location evidence="2">Cell membrane</location>
        <topology evidence="2">Single-pass type I membrane protein</topology>
    </subcellularLocation>
    <subcellularLocation>
        <location evidence="3">Cell projection</location>
        <location evidence="3">Filopodium</location>
    </subcellularLocation>
    <subcellularLocation>
        <location evidence="4">Cell projection</location>
        <location evidence="4">Lamellipodium</location>
    </subcellularLocation>
    <subcellularLocation>
        <location evidence="1">Cytoplasm</location>
        <location evidence="1">Cytoskeleton</location>
    </subcellularLocation>
    <subcellularLocation>
        <location evidence="5">Secreted</location>
    </subcellularLocation>
</comment>
<evidence type="ECO:0000256" key="2">
    <source>
        <dbReference type="ARBA" id="ARBA00004251"/>
    </source>
</evidence>
<dbReference type="OrthoDB" id="8445223at2759"/>
<organism evidence="25 26">
    <name type="scientific">Cynoglossus semilaevis</name>
    <name type="common">Tongue sole</name>
    <dbReference type="NCBI Taxonomy" id="244447"/>
    <lineage>
        <taxon>Eukaryota</taxon>
        <taxon>Metazoa</taxon>
        <taxon>Chordata</taxon>
        <taxon>Craniata</taxon>
        <taxon>Vertebrata</taxon>
        <taxon>Euteleostomi</taxon>
        <taxon>Actinopterygii</taxon>
        <taxon>Neopterygii</taxon>
        <taxon>Teleostei</taxon>
        <taxon>Neoteleostei</taxon>
        <taxon>Acanthomorphata</taxon>
        <taxon>Carangaria</taxon>
        <taxon>Pleuronectiformes</taxon>
        <taxon>Pleuronectoidei</taxon>
        <taxon>Cynoglossidae</taxon>
        <taxon>Cynoglossinae</taxon>
        <taxon>Cynoglossus</taxon>
    </lineage>
</organism>
<evidence type="ECO:0000256" key="18">
    <source>
        <dbReference type="ARBA" id="ARBA00023180"/>
    </source>
</evidence>
<feature type="transmembrane region" description="Helical" evidence="24">
    <location>
        <begin position="13"/>
        <end position="35"/>
    </location>
</feature>
<keyword evidence="15" id="KW-0339">Growth factor</keyword>
<feature type="transmembrane region" description="Helical" evidence="24">
    <location>
        <begin position="202"/>
        <end position="220"/>
    </location>
</feature>
<dbReference type="KEGG" id="csem:103382827"/>
<dbReference type="Ensembl" id="ENSCSET00000015590.1">
    <property type="protein sequence ID" value="ENSCSEP00000015401.1"/>
    <property type="gene ID" value="ENSCSEG00000009899.1"/>
</dbReference>
<evidence type="ECO:0000256" key="5">
    <source>
        <dbReference type="ARBA" id="ARBA00004613"/>
    </source>
</evidence>
<evidence type="ECO:0000256" key="3">
    <source>
        <dbReference type="ARBA" id="ARBA00004486"/>
    </source>
</evidence>
<sequence length="273" mass="30460">MDYQLYLLCNCCIYLYILLFLLQILTTPCLLLSLFTSLNLCSGKFGTPITDDVSKLTLLKQNIPSDYEIPVSYIPKEVADTCWVVLNIYPLEQSLRKLANMFGTISSNKENIIVFIAMLKSLRFTFDHEELETSMQVFQCHYQEGSLMSGLYFDYIKEVLQAAAQETAANFSCKPPPCLNSQQTPGGLEDTRTSNWTKRMPLLLVLIPFTAAVVLIVWLVKSRRRLPPCSSENSQATPSDMVPSVSVSIPLQTLAHAADTQPAGEAIPEDESG</sequence>
<evidence type="ECO:0000256" key="23">
    <source>
        <dbReference type="ARBA" id="ARBA00033123"/>
    </source>
</evidence>
<dbReference type="SUPFAM" id="SSF47266">
    <property type="entry name" value="4-helical cytokines"/>
    <property type="match status" value="1"/>
</dbReference>
<keyword evidence="20" id="KW-0966">Cell projection</keyword>
<dbReference type="GO" id="GO:0030027">
    <property type="term" value="C:lamellipodium"/>
    <property type="evidence" value="ECO:0007669"/>
    <property type="project" value="UniProtKB-SubCell"/>
</dbReference>
<protein>
    <recommendedName>
        <fullName evidence="7">Kit ligand</fullName>
    </recommendedName>
    <alternativeName>
        <fullName evidence="21">Mast cell growth factor</fullName>
    </alternativeName>
    <alternativeName>
        <fullName evidence="23">Stem cell factor</fullName>
    </alternativeName>
    <alternativeName>
        <fullName evidence="22">c-Kit ligand</fullName>
    </alternativeName>
</protein>
<evidence type="ECO:0000256" key="17">
    <source>
        <dbReference type="ARBA" id="ARBA00023157"/>
    </source>
</evidence>
<keyword evidence="14 24" id="KW-1133">Transmembrane helix</keyword>
<dbReference type="GO" id="GO:0005125">
    <property type="term" value="F:cytokine activity"/>
    <property type="evidence" value="ECO:0007669"/>
    <property type="project" value="TreeGrafter"/>
</dbReference>
<keyword evidence="17" id="KW-1015">Disulfide bond</keyword>
<accession>A0A3P8VQ49</accession>
<reference evidence="25" key="3">
    <citation type="submission" date="2025-09" db="UniProtKB">
        <authorList>
            <consortium name="Ensembl"/>
        </authorList>
    </citation>
    <scope>IDENTIFICATION</scope>
</reference>
<evidence type="ECO:0000256" key="6">
    <source>
        <dbReference type="ARBA" id="ARBA00010419"/>
    </source>
</evidence>
<dbReference type="InParanoid" id="A0A3P8VQ49"/>